<evidence type="ECO:0000313" key="4">
    <source>
        <dbReference type="Proteomes" id="UP000064201"/>
    </source>
</evidence>
<keyword evidence="3" id="KW-0378">Hydrolase</keyword>
<keyword evidence="4" id="KW-1185">Reference proteome</keyword>
<name>A0A0G3G9K6_9GAMM</name>
<gene>
    <name evidence="3" type="ORF">TVD_12970</name>
</gene>
<keyword evidence="1" id="KW-0732">Signal</keyword>
<reference evidence="3 4" key="1">
    <citation type="submission" date="2015-04" db="EMBL/GenBank/DDBJ databases">
        <title>Complete Sequence for the Genome of the Thioalkalivibrio versutus D301.</title>
        <authorList>
            <person name="Mu T."/>
            <person name="Zhou J."/>
            <person name="Xu X."/>
        </authorList>
    </citation>
    <scope>NUCLEOTIDE SEQUENCE [LARGE SCALE GENOMIC DNA]</scope>
    <source>
        <strain evidence="3 4">D301</strain>
    </source>
</reference>
<protein>
    <submittedName>
        <fullName evidence="3">Dienelactone hydrolase</fullName>
    </submittedName>
</protein>
<dbReference type="PATRIC" id="fig|106634.4.peg.2645"/>
<dbReference type="PANTHER" id="PTHR22946">
    <property type="entry name" value="DIENELACTONE HYDROLASE DOMAIN-CONTAINING PROTEIN-RELATED"/>
    <property type="match status" value="1"/>
</dbReference>
<proteinExistence type="predicted"/>
<dbReference type="Proteomes" id="UP000064201">
    <property type="component" value="Chromosome"/>
</dbReference>
<dbReference type="AlphaFoldDB" id="A0A0G3G9K6"/>
<dbReference type="KEGG" id="tvr:TVD_12970"/>
<dbReference type="Gene3D" id="3.40.50.1820">
    <property type="entry name" value="alpha/beta hydrolase"/>
    <property type="match status" value="1"/>
</dbReference>
<dbReference type="STRING" id="106634.TVD_12970"/>
<dbReference type="SUPFAM" id="SSF53474">
    <property type="entry name" value="alpha/beta-Hydrolases"/>
    <property type="match status" value="1"/>
</dbReference>
<feature type="signal peptide" evidence="1">
    <location>
        <begin position="1"/>
        <end position="22"/>
    </location>
</feature>
<dbReference type="GO" id="GO:0016787">
    <property type="term" value="F:hydrolase activity"/>
    <property type="evidence" value="ECO:0007669"/>
    <property type="project" value="UniProtKB-KW"/>
</dbReference>
<evidence type="ECO:0000256" key="1">
    <source>
        <dbReference type="SAM" id="SignalP"/>
    </source>
</evidence>
<dbReference type="InterPro" id="IPR002925">
    <property type="entry name" value="Dienelactn_hydro"/>
</dbReference>
<dbReference type="OrthoDB" id="9787933at2"/>
<dbReference type="EMBL" id="CP011367">
    <property type="protein sequence ID" value="AKJ96212.1"/>
    <property type="molecule type" value="Genomic_DNA"/>
</dbReference>
<evidence type="ECO:0000259" key="2">
    <source>
        <dbReference type="Pfam" id="PF01738"/>
    </source>
</evidence>
<feature type="domain" description="Dienelactone hydrolase" evidence="2">
    <location>
        <begin position="67"/>
        <end position="287"/>
    </location>
</feature>
<sequence>MFPVLRSFCLLAATALISAPLAADETTGSDNWWWDDDWWEDGVMYADLENHEVAIERIEYERDGIGIPAMVARPADGEDYPAILWTHGRRGLDDLAELHVKRLAARGFVVLAPDLYTGRFMESHPLDHDYELEGDLNSGLDVLLERDDIVGDRACLVSITRGGYKALKVAVTFERQVEDVACWAGYYPHLQDPNLGEPHQVYRYANEVNELEIPMMILIGDEEQYQRHRTARMAADGLASRGGEVHWIEYPGVGRGFDFRNGNNRTFADDLASRDAMIRVTRFVNQHLRD</sequence>
<dbReference type="InterPro" id="IPR050261">
    <property type="entry name" value="FrsA_esterase"/>
</dbReference>
<evidence type="ECO:0000313" key="3">
    <source>
        <dbReference type="EMBL" id="AKJ96212.1"/>
    </source>
</evidence>
<accession>A0A0G3G9K6</accession>
<organism evidence="3 4">
    <name type="scientific">Thioalkalivibrio versutus</name>
    <dbReference type="NCBI Taxonomy" id="106634"/>
    <lineage>
        <taxon>Bacteria</taxon>
        <taxon>Pseudomonadati</taxon>
        <taxon>Pseudomonadota</taxon>
        <taxon>Gammaproteobacteria</taxon>
        <taxon>Chromatiales</taxon>
        <taxon>Ectothiorhodospiraceae</taxon>
        <taxon>Thioalkalivibrio</taxon>
    </lineage>
</organism>
<dbReference type="InterPro" id="IPR029058">
    <property type="entry name" value="AB_hydrolase_fold"/>
</dbReference>
<dbReference type="RefSeq" id="WP_047251783.1">
    <property type="nucleotide sequence ID" value="NZ_CP011367.1"/>
</dbReference>
<dbReference type="Pfam" id="PF01738">
    <property type="entry name" value="DLH"/>
    <property type="match status" value="1"/>
</dbReference>
<feature type="chain" id="PRO_5002554272" evidence="1">
    <location>
        <begin position="23"/>
        <end position="290"/>
    </location>
</feature>